<dbReference type="Gene3D" id="1.20.1250.20">
    <property type="entry name" value="MFS general substrate transporter like domains"/>
    <property type="match status" value="1"/>
</dbReference>
<feature type="transmembrane region" description="Helical" evidence="6">
    <location>
        <begin position="291"/>
        <end position="313"/>
    </location>
</feature>
<evidence type="ECO:0000256" key="1">
    <source>
        <dbReference type="ARBA" id="ARBA00004127"/>
    </source>
</evidence>
<keyword evidence="4 6" id="KW-1133">Transmembrane helix</keyword>
<dbReference type="PANTHER" id="PTHR23501">
    <property type="entry name" value="MAJOR FACILITATOR SUPERFAMILY"/>
    <property type="match status" value="1"/>
</dbReference>
<evidence type="ECO:0000256" key="3">
    <source>
        <dbReference type="ARBA" id="ARBA00022692"/>
    </source>
</evidence>
<feature type="transmembrane region" description="Helical" evidence="6">
    <location>
        <begin position="244"/>
        <end position="266"/>
    </location>
</feature>
<feature type="transmembrane region" description="Helical" evidence="6">
    <location>
        <begin position="89"/>
        <end position="108"/>
    </location>
</feature>
<feature type="transmembrane region" description="Helical" evidence="6">
    <location>
        <begin position="147"/>
        <end position="171"/>
    </location>
</feature>
<evidence type="ECO:0000313" key="8">
    <source>
        <dbReference type="EMBL" id="WXA93853.1"/>
    </source>
</evidence>
<protein>
    <submittedName>
        <fullName evidence="8">MFS transporter</fullName>
    </submittedName>
</protein>
<sequence>MTSTVSSSLLEAPAATAGTRRKIATLAMMTALVVSAFEGTVPTTAMPSIVRELGGTHLFSWVYASFLVASAVSIPVFSKLADRAGRRPIFTAGMLLFLLGSVLCGAAHSMHELIAARTLQGMGVGAIGPLVPTVIGDLYTLEERAKVQALFMAAWGAANALGPVIGGLIVSTMSWRWVFYVNVPFGCAAVALLLASYVDPPGRGLRVRSWRELTSFVKANLDVRGAILFALAASAMLLGLEDQAAFGFGVRVVLLAMAVVFGIMLVREVRGLRDDQGTPPLLPFAELADPVVRAGAIGSLFAGGLMYAIPAYVPFWFATERHESAVLAGVALIPFLVAWAVGSALGVKVLVRLGAVTVSRAGISLSGVGTLLVALAARMHAPTWFVFAALGIVGLGLGATANSTLVGPQSRVPWAKRGAVTGFMQVGRTLGGATVVALLALLPSAQGRFLVLALLALAGGRAITFAASWNRAGDPVPRA</sequence>
<feature type="transmembrane region" description="Helical" evidence="6">
    <location>
        <begin position="58"/>
        <end position="77"/>
    </location>
</feature>
<keyword evidence="5 6" id="KW-0472">Membrane</keyword>
<feature type="transmembrane region" description="Helical" evidence="6">
    <location>
        <begin position="325"/>
        <end position="351"/>
    </location>
</feature>
<feature type="transmembrane region" description="Helical" evidence="6">
    <location>
        <begin position="449"/>
        <end position="469"/>
    </location>
</feature>
<reference evidence="8 9" key="1">
    <citation type="submission" date="2021-12" db="EMBL/GenBank/DDBJ databases">
        <title>Discovery of the Pendulisporaceae a myxobacterial family with distinct sporulation behavior and unique specialized metabolism.</title>
        <authorList>
            <person name="Garcia R."/>
            <person name="Popoff A."/>
            <person name="Bader C.D."/>
            <person name="Loehr J."/>
            <person name="Walesch S."/>
            <person name="Walt C."/>
            <person name="Boldt J."/>
            <person name="Bunk B."/>
            <person name="Haeckl F.J.F.P.J."/>
            <person name="Gunesch A.P."/>
            <person name="Birkelbach J."/>
            <person name="Nuebel U."/>
            <person name="Pietschmann T."/>
            <person name="Bach T."/>
            <person name="Mueller R."/>
        </authorList>
    </citation>
    <scope>NUCLEOTIDE SEQUENCE [LARGE SCALE GENOMIC DNA]</scope>
    <source>
        <strain evidence="8 9">MSr12523</strain>
    </source>
</reference>
<feature type="transmembrane region" description="Helical" evidence="6">
    <location>
        <begin position="219"/>
        <end position="238"/>
    </location>
</feature>
<feature type="transmembrane region" description="Helical" evidence="6">
    <location>
        <begin position="177"/>
        <end position="198"/>
    </location>
</feature>
<proteinExistence type="predicted"/>
<accession>A0ABZ2K593</accession>
<evidence type="ECO:0000259" key="7">
    <source>
        <dbReference type="PROSITE" id="PS50850"/>
    </source>
</evidence>
<evidence type="ECO:0000256" key="4">
    <source>
        <dbReference type="ARBA" id="ARBA00022989"/>
    </source>
</evidence>
<keyword evidence="3 6" id="KW-0812">Transmembrane</keyword>
<feature type="domain" description="Major facilitator superfamily (MFS) profile" evidence="7">
    <location>
        <begin position="24"/>
        <end position="471"/>
    </location>
</feature>
<dbReference type="SUPFAM" id="SSF103473">
    <property type="entry name" value="MFS general substrate transporter"/>
    <property type="match status" value="1"/>
</dbReference>
<dbReference type="EMBL" id="CP089982">
    <property type="protein sequence ID" value="WXA93853.1"/>
    <property type="molecule type" value="Genomic_DNA"/>
</dbReference>
<evidence type="ECO:0000256" key="6">
    <source>
        <dbReference type="SAM" id="Phobius"/>
    </source>
</evidence>
<feature type="transmembrane region" description="Helical" evidence="6">
    <location>
        <begin position="358"/>
        <end position="377"/>
    </location>
</feature>
<gene>
    <name evidence="8" type="ORF">LZC95_46290</name>
</gene>
<feature type="transmembrane region" description="Helical" evidence="6">
    <location>
        <begin position="23"/>
        <end position="46"/>
    </location>
</feature>
<keyword evidence="9" id="KW-1185">Reference proteome</keyword>
<evidence type="ECO:0000256" key="5">
    <source>
        <dbReference type="ARBA" id="ARBA00023136"/>
    </source>
</evidence>
<dbReference type="PROSITE" id="PS50850">
    <property type="entry name" value="MFS"/>
    <property type="match status" value="1"/>
</dbReference>
<feature type="transmembrane region" description="Helical" evidence="6">
    <location>
        <begin position="426"/>
        <end position="443"/>
    </location>
</feature>
<evidence type="ECO:0000256" key="2">
    <source>
        <dbReference type="ARBA" id="ARBA00022448"/>
    </source>
</evidence>
<dbReference type="InterPro" id="IPR036259">
    <property type="entry name" value="MFS_trans_sf"/>
</dbReference>
<feature type="transmembrane region" description="Helical" evidence="6">
    <location>
        <begin position="383"/>
        <end position="405"/>
    </location>
</feature>
<dbReference type="Proteomes" id="UP001379533">
    <property type="component" value="Chromosome"/>
</dbReference>
<dbReference type="InterPro" id="IPR020846">
    <property type="entry name" value="MFS_dom"/>
</dbReference>
<comment type="subcellular location">
    <subcellularLocation>
        <location evidence="1">Endomembrane system</location>
        <topology evidence="1">Multi-pass membrane protein</topology>
    </subcellularLocation>
</comment>
<dbReference type="PANTHER" id="PTHR23501:SF191">
    <property type="entry name" value="VACUOLAR BASIC AMINO ACID TRANSPORTER 4"/>
    <property type="match status" value="1"/>
</dbReference>
<dbReference type="Pfam" id="PF07690">
    <property type="entry name" value="MFS_1"/>
    <property type="match status" value="1"/>
</dbReference>
<name>A0ABZ2K593_9BACT</name>
<evidence type="ECO:0000313" key="9">
    <source>
        <dbReference type="Proteomes" id="UP001379533"/>
    </source>
</evidence>
<dbReference type="Gene3D" id="1.20.1720.10">
    <property type="entry name" value="Multidrug resistance protein D"/>
    <property type="match status" value="1"/>
</dbReference>
<organism evidence="8 9">
    <name type="scientific">Pendulispora brunnea</name>
    <dbReference type="NCBI Taxonomy" id="2905690"/>
    <lineage>
        <taxon>Bacteria</taxon>
        <taxon>Pseudomonadati</taxon>
        <taxon>Myxococcota</taxon>
        <taxon>Myxococcia</taxon>
        <taxon>Myxococcales</taxon>
        <taxon>Sorangiineae</taxon>
        <taxon>Pendulisporaceae</taxon>
        <taxon>Pendulispora</taxon>
    </lineage>
</organism>
<dbReference type="InterPro" id="IPR011701">
    <property type="entry name" value="MFS"/>
</dbReference>
<keyword evidence="2" id="KW-0813">Transport</keyword>
<dbReference type="RefSeq" id="WP_394844453.1">
    <property type="nucleotide sequence ID" value="NZ_CP089982.1"/>
</dbReference>